<organism evidence="2 3">
    <name type="scientific">Planctobacterium marinum</name>
    <dbReference type="NCBI Taxonomy" id="1631968"/>
    <lineage>
        <taxon>Bacteria</taxon>
        <taxon>Pseudomonadati</taxon>
        <taxon>Pseudomonadota</taxon>
        <taxon>Gammaproteobacteria</taxon>
        <taxon>Alteromonadales</taxon>
        <taxon>Alteromonadaceae</taxon>
        <taxon>Planctobacterium</taxon>
    </lineage>
</organism>
<gene>
    <name evidence="2" type="ORF">MACH26_17750</name>
</gene>
<dbReference type="SUPFAM" id="SSF158682">
    <property type="entry name" value="TerB-like"/>
    <property type="match status" value="1"/>
</dbReference>
<reference evidence="2" key="1">
    <citation type="submission" date="2023-01" db="EMBL/GenBank/DDBJ databases">
        <title>Complete genome sequence of Planctobacterium marinum strain Dej080120_11.</title>
        <authorList>
            <person name="Ueki S."/>
            <person name="Maruyama F."/>
        </authorList>
    </citation>
    <scope>NUCLEOTIDE SEQUENCE</scope>
    <source>
        <strain evidence="2">Dej080120_11</strain>
    </source>
</reference>
<evidence type="ECO:0000259" key="1">
    <source>
        <dbReference type="Pfam" id="PF05099"/>
    </source>
</evidence>
<dbReference type="CDD" id="cd07313">
    <property type="entry name" value="terB_like_2"/>
    <property type="match status" value="1"/>
</dbReference>
<dbReference type="Pfam" id="PF05099">
    <property type="entry name" value="TerB"/>
    <property type="match status" value="1"/>
</dbReference>
<feature type="domain" description="Co-chaperone DjlA N-terminal" evidence="1">
    <location>
        <begin position="28"/>
        <end position="143"/>
    </location>
</feature>
<dbReference type="InterPro" id="IPR007791">
    <property type="entry name" value="DjlA_N"/>
</dbReference>
<keyword evidence="3" id="KW-1185">Reference proteome</keyword>
<dbReference type="InterPro" id="IPR029024">
    <property type="entry name" value="TerB-like"/>
</dbReference>
<dbReference type="RefSeq" id="WP_338292284.1">
    <property type="nucleotide sequence ID" value="NZ_AP027272.1"/>
</dbReference>
<evidence type="ECO:0000313" key="2">
    <source>
        <dbReference type="EMBL" id="BDX06254.1"/>
    </source>
</evidence>
<dbReference type="Gene3D" id="1.10.3680.10">
    <property type="entry name" value="TerB-like"/>
    <property type="match status" value="1"/>
</dbReference>
<dbReference type="Proteomes" id="UP001333710">
    <property type="component" value="Chromosome"/>
</dbReference>
<dbReference type="EMBL" id="AP027272">
    <property type="protein sequence ID" value="BDX06254.1"/>
    <property type="molecule type" value="Genomic_DNA"/>
</dbReference>
<dbReference type="KEGG" id="pmaw:MACH26_17750"/>
<evidence type="ECO:0000313" key="3">
    <source>
        <dbReference type="Proteomes" id="UP001333710"/>
    </source>
</evidence>
<proteinExistence type="predicted"/>
<name>A0AA48HQR3_9ALTE</name>
<dbReference type="AlphaFoldDB" id="A0AA48HQR3"/>
<accession>A0AA48HQR3</accession>
<sequence length="154" mass="17924">MFKALFDWLDLDSGASSEQASEILTVPLATAVLYYEVLRADEHFSADELELYEQKVFDEFDLTQEQLRPFLKKVEAKARHAVDYMQFTRLIHENCSIEQKRNIVISLWHLAMSDGNVDAHEEHLIRKMSDLMYLSHSDFIQTRILARDSLTTGK</sequence>
<protein>
    <recommendedName>
        <fullName evidence="1">Co-chaperone DjlA N-terminal domain-containing protein</fullName>
    </recommendedName>
</protein>